<gene>
    <name evidence="9" type="ORF">Syun_015605</name>
</gene>
<feature type="region of interest" description="Disordered" evidence="8">
    <location>
        <begin position="1"/>
        <end position="24"/>
    </location>
</feature>
<dbReference type="GO" id="GO:0045893">
    <property type="term" value="P:positive regulation of DNA-templated transcription"/>
    <property type="evidence" value="ECO:0007669"/>
    <property type="project" value="TreeGrafter"/>
</dbReference>
<dbReference type="InterPro" id="IPR006510">
    <property type="entry name" value="Znf_LRP1"/>
</dbReference>
<dbReference type="InterPro" id="IPR007818">
    <property type="entry name" value="SHI"/>
</dbReference>
<keyword evidence="7" id="KW-0539">Nucleus</keyword>
<dbReference type="GO" id="GO:0046872">
    <property type="term" value="F:metal ion binding"/>
    <property type="evidence" value="ECO:0007669"/>
    <property type="project" value="UniProtKB-KW"/>
</dbReference>
<reference evidence="9 10" key="1">
    <citation type="submission" date="2024-01" db="EMBL/GenBank/DDBJ databases">
        <title>Genome assemblies of Stephania.</title>
        <authorList>
            <person name="Yang L."/>
        </authorList>
    </citation>
    <scope>NUCLEOTIDE SEQUENCE [LARGE SCALE GENOMIC DNA]</scope>
    <source>
        <strain evidence="9">YNDBR</strain>
        <tissue evidence="9">Leaf</tissue>
    </source>
</reference>
<dbReference type="Pfam" id="PF05142">
    <property type="entry name" value="DUF702"/>
    <property type="match status" value="1"/>
</dbReference>
<feature type="region of interest" description="Disordered" evidence="8">
    <location>
        <begin position="160"/>
        <end position="185"/>
    </location>
</feature>
<keyword evidence="6" id="KW-0010">Activator</keyword>
<keyword evidence="4" id="KW-0862">Zinc</keyword>
<dbReference type="PANTHER" id="PTHR31604:SF4">
    <property type="entry name" value="PROTEIN SHORT INTERNODES"/>
    <property type="match status" value="1"/>
</dbReference>
<evidence type="ECO:0000256" key="4">
    <source>
        <dbReference type="ARBA" id="ARBA00022833"/>
    </source>
</evidence>
<dbReference type="NCBIfam" id="TIGR01624">
    <property type="entry name" value="LRP1_Cterm"/>
    <property type="match status" value="1"/>
</dbReference>
<evidence type="ECO:0000256" key="8">
    <source>
        <dbReference type="SAM" id="MobiDB-lite"/>
    </source>
</evidence>
<dbReference type="EMBL" id="JBBNAF010000006">
    <property type="protein sequence ID" value="KAK9136275.1"/>
    <property type="molecule type" value="Genomic_DNA"/>
</dbReference>
<keyword evidence="10" id="KW-1185">Reference proteome</keyword>
<keyword evidence="3" id="KW-0479">Metal-binding</keyword>
<feature type="compositionally biased region" description="Gly residues" evidence="8">
    <location>
        <begin position="1"/>
        <end position="10"/>
    </location>
</feature>
<sequence length="330" mass="35597">MAGFSLGGGNNNNNQYPPTPSEESGLFVYRSNEEISFSGYPNNKGFEIWHPQPLQHNHHHFQHQAFASEEEGIMYTSSSTGGGSRRRGIISSSSSSDHEFLGMNNMLMMMRSSSSQGGGGASCQDCGNQAKKDCLHMRCRTCCKTRNLPCQTHVKSTWVPASKRREKLQQQQQEHDKPTQQHNEEQMALADNTKRPREILADHSPGGFPGQVSTPAVFRCVRVTSAIDDSEDQYAYRTAVSIGGHVFKGILYDQGPDTGGTDQSSNSGCSGDGADAAVALLPHHHHHHHQTLNAAAATTAATVAAITINPSSSSTSSLPYATPLNAFVAG</sequence>
<comment type="similarity">
    <text evidence="2">Belongs to the SHI protein family.</text>
</comment>
<organism evidence="9 10">
    <name type="scientific">Stephania yunnanensis</name>
    <dbReference type="NCBI Taxonomy" id="152371"/>
    <lineage>
        <taxon>Eukaryota</taxon>
        <taxon>Viridiplantae</taxon>
        <taxon>Streptophyta</taxon>
        <taxon>Embryophyta</taxon>
        <taxon>Tracheophyta</taxon>
        <taxon>Spermatophyta</taxon>
        <taxon>Magnoliopsida</taxon>
        <taxon>Ranunculales</taxon>
        <taxon>Menispermaceae</taxon>
        <taxon>Menispermoideae</taxon>
        <taxon>Cissampelideae</taxon>
        <taxon>Stephania</taxon>
    </lineage>
</organism>
<dbReference type="PANTHER" id="PTHR31604">
    <property type="entry name" value="PROTEIN LATERAL ROOT PRIMORDIUM 1"/>
    <property type="match status" value="1"/>
</dbReference>
<evidence type="ECO:0000256" key="6">
    <source>
        <dbReference type="ARBA" id="ARBA00023159"/>
    </source>
</evidence>
<dbReference type="NCBIfam" id="TIGR01623">
    <property type="entry name" value="put_zinc_LRP1"/>
    <property type="match status" value="1"/>
</dbReference>
<keyword evidence="5" id="KW-0238">DNA-binding</keyword>
<name>A0AAP0JNQ6_9MAGN</name>
<evidence type="ECO:0000313" key="9">
    <source>
        <dbReference type="EMBL" id="KAK9136275.1"/>
    </source>
</evidence>
<protein>
    <submittedName>
        <fullName evidence="9">Uncharacterized protein</fullName>
    </submittedName>
</protein>
<evidence type="ECO:0000256" key="7">
    <source>
        <dbReference type="ARBA" id="ARBA00023242"/>
    </source>
</evidence>
<accession>A0AAP0JNQ6</accession>
<comment type="caution">
    <text evidence="9">The sequence shown here is derived from an EMBL/GenBank/DDBJ whole genome shotgun (WGS) entry which is preliminary data.</text>
</comment>
<evidence type="ECO:0000256" key="1">
    <source>
        <dbReference type="ARBA" id="ARBA00004123"/>
    </source>
</evidence>
<evidence type="ECO:0000313" key="10">
    <source>
        <dbReference type="Proteomes" id="UP001420932"/>
    </source>
</evidence>
<dbReference type="GO" id="GO:0003700">
    <property type="term" value="F:DNA-binding transcription factor activity"/>
    <property type="evidence" value="ECO:0007669"/>
    <property type="project" value="InterPro"/>
</dbReference>
<dbReference type="InterPro" id="IPR006511">
    <property type="entry name" value="SHI_C"/>
</dbReference>
<evidence type="ECO:0000256" key="5">
    <source>
        <dbReference type="ARBA" id="ARBA00023125"/>
    </source>
</evidence>
<evidence type="ECO:0000256" key="3">
    <source>
        <dbReference type="ARBA" id="ARBA00022723"/>
    </source>
</evidence>
<dbReference type="Proteomes" id="UP001420932">
    <property type="component" value="Unassembled WGS sequence"/>
</dbReference>
<dbReference type="GO" id="GO:0005634">
    <property type="term" value="C:nucleus"/>
    <property type="evidence" value="ECO:0007669"/>
    <property type="project" value="UniProtKB-SubCell"/>
</dbReference>
<proteinExistence type="inferred from homology"/>
<comment type="subcellular location">
    <subcellularLocation>
        <location evidence="1">Nucleus</location>
    </subcellularLocation>
</comment>
<feature type="compositionally biased region" description="Basic and acidic residues" evidence="8">
    <location>
        <begin position="173"/>
        <end position="185"/>
    </location>
</feature>
<dbReference type="GO" id="GO:0003677">
    <property type="term" value="F:DNA binding"/>
    <property type="evidence" value="ECO:0007669"/>
    <property type="project" value="UniProtKB-KW"/>
</dbReference>
<feature type="region of interest" description="Disordered" evidence="8">
    <location>
        <begin position="75"/>
        <end position="97"/>
    </location>
</feature>
<evidence type="ECO:0000256" key="2">
    <source>
        <dbReference type="ARBA" id="ARBA00006911"/>
    </source>
</evidence>
<dbReference type="AlphaFoldDB" id="A0AAP0JNQ6"/>